<evidence type="ECO:0000256" key="3">
    <source>
        <dbReference type="PROSITE-ProRule" id="PRU00708"/>
    </source>
</evidence>
<evidence type="ECO:0000256" key="2">
    <source>
        <dbReference type="ARBA" id="ARBA00022737"/>
    </source>
</evidence>
<proteinExistence type="inferred from homology"/>
<feature type="repeat" description="PPR" evidence="3">
    <location>
        <begin position="406"/>
        <end position="440"/>
    </location>
</feature>
<dbReference type="Pfam" id="PF12854">
    <property type="entry name" value="PPR_1"/>
    <property type="match status" value="1"/>
</dbReference>
<dbReference type="Pfam" id="PF01535">
    <property type="entry name" value="PPR"/>
    <property type="match status" value="1"/>
</dbReference>
<evidence type="ECO:0008006" key="6">
    <source>
        <dbReference type="Google" id="ProtNLM"/>
    </source>
</evidence>
<dbReference type="NCBIfam" id="TIGR00756">
    <property type="entry name" value="PPR"/>
    <property type="match status" value="5"/>
</dbReference>
<reference evidence="4" key="1">
    <citation type="journal article" date="2016" name="Nat. Genet.">
        <title>A high-quality carrot genome assembly provides new insights into carotenoid accumulation and asterid genome evolution.</title>
        <authorList>
            <person name="Iorizzo M."/>
            <person name="Ellison S."/>
            <person name="Senalik D."/>
            <person name="Zeng P."/>
            <person name="Satapoomin P."/>
            <person name="Huang J."/>
            <person name="Bowman M."/>
            <person name="Iovene M."/>
            <person name="Sanseverino W."/>
            <person name="Cavagnaro P."/>
            <person name="Yildiz M."/>
            <person name="Macko-Podgorni A."/>
            <person name="Moranska E."/>
            <person name="Grzebelus E."/>
            <person name="Grzebelus D."/>
            <person name="Ashrafi H."/>
            <person name="Zheng Z."/>
            <person name="Cheng S."/>
            <person name="Spooner D."/>
            <person name="Van Deynze A."/>
            <person name="Simon P."/>
        </authorList>
    </citation>
    <scope>NUCLEOTIDE SEQUENCE</scope>
    <source>
        <tissue evidence="4">Leaf</tissue>
    </source>
</reference>
<name>A0AAF0WC94_DAUCS</name>
<evidence type="ECO:0000256" key="1">
    <source>
        <dbReference type="ARBA" id="ARBA00007626"/>
    </source>
</evidence>
<keyword evidence="2" id="KW-0677">Repeat</keyword>
<dbReference type="PANTHER" id="PTHR47941">
    <property type="entry name" value="PENTATRICOPEPTIDE REPEAT-CONTAINING PROTEIN 3, MITOCHONDRIAL"/>
    <property type="match status" value="1"/>
</dbReference>
<dbReference type="PROSITE" id="PS51375">
    <property type="entry name" value="PPR"/>
    <property type="match status" value="8"/>
</dbReference>
<reference evidence="4" key="2">
    <citation type="submission" date="2022-03" db="EMBL/GenBank/DDBJ databases">
        <title>Draft title - Genomic analysis of global carrot germplasm unveils the trajectory of domestication and the origin of high carotenoid orange carrot.</title>
        <authorList>
            <person name="Iorizzo M."/>
            <person name="Ellison S."/>
            <person name="Senalik D."/>
            <person name="Macko-Podgorni A."/>
            <person name="Grzebelus D."/>
            <person name="Bostan H."/>
            <person name="Rolling W."/>
            <person name="Curaba J."/>
            <person name="Simon P."/>
        </authorList>
    </citation>
    <scope>NUCLEOTIDE SEQUENCE</scope>
    <source>
        <tissue evidence="4">Leaf</tissue>
    </source>
</reference>
<comment type="similarity">
    <text evidence="1">Belongs to the PPR family. P subfamily.</text>
</comment>
<dbReference type="InterPro" id="IPR002885">
    <property type="entry name" value="PPR_rpt"/>
</dbReference>
<dbReference type="Gene3D" id="1.25.40.10">
    <property type="entry name" value="Tetratricopeptide repeat domain"/>
    <property type="match status" value="4"/>
</dbReference>
<dbReference type="Pfam" id="PF13041">
    <property type="entry name" value="PPR_2"/>
    <property type="match status" value="4"/>
</dbReference>
<feature type="repeat" description="PPR" evidence="3">
    <location>
        <begin position="336"/>
        <end position="370"/>
    </location>
</feature>
<dbReference type="EMBL" id="CP093344">
    <property type="protein sequence ID" value="WOG87262.1"/>
    <property type="molecule type" value="Genomic_DNA"/>
</dbReference>
<dbReference type="InterPro" id="IPR011990">
    <property type="entry name" value="TPR-like_helical_dom_sf"/>
</dbReference>
<sequence>MGILSELDWLFWEKLGSQFTGVVTGFHKVINNWGFTKRILLDHYHQENKLWAHLGVTGCNFGAYHSQHLAIIKALCLESKLGVALWLRNSMLQNFLVPDVLTHNYLVNGFCKSGDLETAKWIIIGMICRGPSPNCATYNTLMVGYCASNDLDKALDLPSTMNTCAIRPNRVTCNILVHALCNKGLLGEATKLLEQLLLGEILEDKPESKTSNLITSTILMDGYFKNGNISRHRKIDVVTYNVMIHGAGLSLHCSLAYRFVSEMYKRGLMPDVFTYNTQACYIHGVMSKMGVPPNIISDRVLIQGLCINGDIDLAKEYLHFMLELESRDTSDSVLPDMYIWNALIDGYGRHGDVQQAFCIRDQMVAYGIFPNIVTYNGLINAIAHEGKLVEAHNLTTEMIFHGVYPDVVTYNILIGAACRLRYVHIGLLLHDEMLKKGCHPDIITYTQLLKGFCLVGKVINAENLFDKMINSGLVFDHAPFQIIIKKHRRMGELDKAFENYQIWLRRDK</sequence>
<dbReference type="AlphaFoldDB" id="A0AAF0WC94"/>
<evidence type="ECO:0000313" key="5">
    <source>
        <dbReference type="Proteomes" id="UP000077755"/>
    </source>
</evidence>
<organism evidence="4 5">
    <name type="scientific">Daucus carota subsp. sativus</name>
    <name type="common">Carrot</name>
    <dbReference type="NCBI Taxonomy" id="79200"/>
    <lineage>
        <taxon>Eukaryota</taxon>
        <taxon>Viridiplantae</taxon>
        <taxon>Streptophyta</taxon>
        <taxon>Embryophyta</taxon>
        <taxon>Tracheophyta</taxon>
        <taxon>Spermatophyta</taxon>
        <taxon>Magnoliopsida</taxon>
        <taxon>eudicotyledons</taxon>
        <taxon>Gunneridae</taxon>
        <taxon>Pentapetalae</taxon>
        <taxon>asterids</taxon>
        <taxon>campanulids</taxon>
        <taxon>Apiales</taxon>
        <taxon>Apiaceae</taxon>
        <taxon>Apioideae</taxon>
        <taxon>Scandiceae</taxon>
        <taxon>Daucinae</taxon>
        <taxon>Daucus</taxon>
        <taxon>Daucus sect. Daucus</taxon>
    </lineage>
</organism>
<dbReference type="Proteomes" id="UP000077755">
    <property type="component" value="Chromosome 2"/>
</dbReference>
<feature type="repeat" description="PPR" evidence="3">
    <location>
        <begin position="99"/>
        <end position="133"/>
    </location>
</feature>
<protein>
    <recommendedName>
        <fullName evidence="6">Pentacotripeptide-repeat region of PRORP domain-containing protein</fullName>
    </recommendedName>
</protein>
<feature type="repeat" description="PPR" evidence="3">
    <location>
        <begin position="371"/>
        <end position="405"/>
    </location>
</feature>
<feature type="repeat" description="PPR" evidence="3">
    <location>
        <begin position="169"/>
        <end position="203"/>
    </location>
</feature>
<feature type="repeat" description="PPR" evidence="3">
    <location>
        <begin position="134"/>
        <end position="168"/>
    </location>
</feature>
<accession>A0AAF0WC94</accession>
<feature type="repeat" description="PPR" evidence="3">
    <location>
        <begin position="441"/>
        <end position="475"/>
    </location>
</feature>
<evidence type="ECO:0000313" key="4">
    <source>
        <dbReference type="EMBL" id="WOG87262.1"/>
    </source>
</evidence>
<feature type="repeat" description="PPR" evidence="3">
    <location>
        <begin position="236"/>
        <end position="270"/>
    </location>
</feature>
<keyword evidence="5" id="KW-1185">Reference proteome</keyword>
<gene>
    <name evidence="4" type="ORF">DCAR_0206485</name>
</gene>